<evidence type="ECO:0000313" key="2">
    <source>
        <dbReference type="Proteomes" id="UP000190166"/>
    </source>
</evidence>
<dbReference type="Proteomes" id="UP000190166">
    <property type="component" value="Unassembled WGS sequence"/>
</dbReference>
<protein>
    <submittedName>
        <fullName evidence="1">Uncharacterized protein</fullName>
    </submittedName>
</protein>
<proteinExistence type="predicted"/>
<dbReference type="AlphaFoldDB" id="A0A1T5P7L2"/>
<dbReference type="RefSeq" id="WP_079471669.1">
    <property type="nucleotide sequence ID" value="NZ_FUZZ01000003.1"/>
</dbReference>
<dbReference type="EMBL" id="FUZZ01000003">
    <property type="protein sequence ID" value="SKD08543.1"/>
    <property type="molecule type" value="Genomic_DNA"/>
</dbReference>
<sequence length="250" mass="29026">MQPTLGPQVILIDDIKKEVESLQEFFTELNIGTKLFEVDSLEPAYPDVPISTTELVFLDLFYNTGFGARFDAYVCIEWITKVVPAGQKYFLVIWSKDKSYTDELLQKMREMESPMPYQVEARSKPEYMLSGDNKYDISRLLGELGFLTNQEEKSTIQEFHGRVIAIEEDCVLINCLIHKETSTFEVRRFDLKLLENIKYTKGSFLTIRIETKSGSRTIDFLPDNIDRSDLFIKPDDFEDLDDVSFLIDNY</sequence>
<keyword evidence="2" id="KW-1185">Reference proteome</keyword>
<name>A0A1T5P7L2_9BACT</name>
<dbReference type="STRING" id="393003.SAMN05660461_4415"/>
<gene>
    <name evidence="1" type="ORF">SAMN05660461_4415</name>
</gene>
<evidence type="ECO:0000313" key="1">
    <source>
        <dbReference type="EMBL" id="SKD08543.1"/>
    </source>
</evidence>
<organism evidence="1 2">
    <name type="scientific">Chitinophaga ginsengisegetis</name>
    <dbReference type="NCBI Taxonomy" id="393003"/>
    <lineage>
        <taxon>Bacteria</taxon>
        <taxon>Pseudomonadati</taxon>
        <taxon>Bacteroidota</taxon>
        <taxon>Chitinophagia</taxon>
        <taxon>Chitinophagales</taxon>
        <taxon>Chitinophagaceae</taxon>
        <taxon>Chitinophaga</taxon>
    </lineage>
</organism>
<accession>A0A1T5P7L2</accession>
<reference evidence="2" key="1">
    <citation type="submission" date="2017-02" db="EMBL/GenBank/DDBJ databases">
        <authorList>
            <person name="Varghese N."/>
            <person name="Submissions S."/>
        </authorList>
    </citation>
    <scope>NUCLEOTIDE SEQUENCE [LARGE SCALE GENOMIC DNA]</scope>
    <source>
        <strain evidence="2">DSM 18108</strain>
    </source>
</reference>